<feature type="region of interest" description="Disordered" evidence="1">
    <location>
        <begin position="375"/>
        <end position="418"/>
    </location>
</feature>
<dbReference type="EMBL" id="OU892290">
    <property type="protein sequence ID" value="CAG9763654.1"/>
    <property type="molecule type" value="Genomic_DNA"/>
</dbReference>
<protein>
    <submittedName>
        <fullName evidence="2">Uncharacterized protein</fullName>
    </submittedName>
</protein>
<gene>
    <name evidence="2" type="ORF">CEUTPL_LOCUS4312</name>
</gene>
<dbReference type="Proteomes" id="UP001152799">
    <property type="component" value="Chromosome 14"/>
</dbReference>
<feature type="compositionally biased region" description="Low complexity" evidence="1">
    <location>
        <begin position="375"/>
        <end position="385"/>
    </location>
</feature>
<reference evidence="2" key="1">
    <citation type="submission" date="2022-01" db="EMBL/GenBank/DDBJ databases">
        <authorList>
            <person name="King R."/>
        </authorList>
    </citation>
    <scope>NUCLEOTIDE SEQUENCE</scope>
</reference>
<feature type="region of interest" description="Disordered" evidence="1">
    <location>
        <begin position="343"/>
        <end position="362"/>
    </location>
</feature>
<proteinExistence type="predicted"/>
<evidence type="ECO:0000313" key="3">
    <source>
        <dbReference type="Proteomes" id="UP001152799"/>
    </source>
</evidence>
<feature type="compositionally biased region" description="Basic and acidic residues" evidence="1">
    <location>
        <begin position="183"/>
        <end position="214"/>
    </location>
</feature>
<keyword evidence="3" id="KW-1185">Reference proteome</keyword>
<accession>A0A9N9MH75</accession>
<dbReference type="AlphaFoldDB" id="A0A9N9MH75"/>
<sequence>MNRTGNKKNQAAEQVVFAVMNGANSNNPVLNKIPGHIEVGPSSATEVVSCDAQTSNANPERIMQRIEDNRKKILNILKEQEMETIFPTYLSDLLAYNGYINYETISLLEESEIKKLEGFAREILPKLLRSEEEKDLLYGIFAKETTLFYIVDGDKKMLELLREKCKLHMKGKTSLKNKSSDSFTEKPSEKLRKEKNIHRDESSDERLRENDHCSDKKHRNSVDLIKSIVRSYQYKFIMNLDEKDRGNALSLIDSTAIEIRDQIAYVKCCLCDFKSKAYNESDNNKRIWVLSNVNRHFKTHFRGNKSFAKKGQTSSFGQKKINFFFQKTLPLEPELEPLDEALASTSAEPEAEPHIPVYDNESQDDDDIAILDSATSSPTATSHASNKSNPDKEEEALEVAPENLSRFTTEEKGTEDLPIEISKNEHRSRIQKTIKKLELTFDPGQTKITRYFEICEKIRLQINENPAINNEILTSVRIFTDNVGSNRNNNQDHNTTTPQSFFEMIKASVAKNIKGKTSRANRYSEELKKLCLYLFLISGRLAYETLVSNIPNGPPSISTLSRELSDIPRLGEGKIAIRELKLFMERRNYPLHIFISEDQTAIAKVSMDSPVLIQDTIHIGTKLKTRLLNSNIVLKMGNLEVSKEHLANLIKNVSKDKKILCSSFLDSDKFVFPHEKSIRLGTQQVANDEENVPSSHELFAVIEEAKEKVLNDCHSLGMTLSDTIQTTPFEQENQENCCLLVDNSETNSVKDPNLEDRDDIEREKSIFEEFGDSEINIKDFSDKKTGYRSIHD</sequence>
<name>A0A9N9MH75_9CUCU</name>
<dbReference type="OrthoDB" id="6721314at2759"/>
<evidence type="ECO:0000313" key="2">
    <source>
        <dbReference type="EMBL" id="CAG9763654.1"/>
    </source>
</evidence>
<evidence type="ECO:0000256" key="1">
    <source>
        <dbReference type="SAM" id="MobiDB-lite"/>
    </source>
</evidence>
<organism evidence="2 3">
    <name type="scientific">Ceutorhynchus assimilis</name>
    <name type="common">cabbage seed weevil</name>
    <dbReference type="NCBI Taxonomy" id="467358"/>
    <lineage>
        <taxon>Eukaryota</taxon>
        <taxon>Metazoa</taxon>
        <taxon>Ecdysozoa</taxon>
        <taxon>Arthropoda</taxon>
        <taxon>Hexapoda</taxon>
        <taxon>Insecta</taxon>
        <taxon>Pterygota</taxon>
        <taxon>Neoptera</taxon>
        <taxon>Endopterygota</taxon>
        <taxon>Coleoptera</taxon>
        <taxon>Polyphaga</taxon>
        <taxon>Cucujiformia</taxon>
        <taxon>Curculionidae</taxon>
        <taxon>Ceutorhynchinae</taxon>
        <taxon>Ceutorhynchus</taxon>
    </lineage>
</organism>
<feature type="region of interest" description="Disordered" evidence="1">
    <location>
        <begin position="172"/>
        <end position="215"/>
    </location>
</feature>